<comment type="caution">
    <text evidence="1">The sequence shown here is derived from an EMBL/GenBank/DDBJ whole genome shotgun (WGS) entry which is preliminary data.</text>
</comment>
<dbReference type="EMBL" id="JBHRSF010000090">
    <property type="protein sequence ID" value="MFC2996818.1"/>
    <property type="molecule type" value="Genomic_DNA"/>
</dbReference>
<dbReference type="RefSeq" id="WP_322887909.1">
    <property type="nucleotide sequence ID" value="NZ_JBHRSF010000090.1"/>
</dbReference>
<dbReference type="Proteomes" id="UP001595455">
    <property type="component" value="Unassembled WGS sequence"/>
</dbReference>
<name>A0ABV7BJD6_9GAMM</name>
<keyword evidence="2" id="KW-1185">Reference proteome</keyword>
<organism evidence="1 2">
    <name type="scientific">Acinetobacter sichuanensis</name>
    <dbReference type="NCBI Taxonomy" id="2136183"/>
    <lineage>
        <taxon>Bacteria</taxon>
        <taxon>Pseudomonadati</taxon>
        <taxon>Pseudomonadota</taxon>
        <taxon>Gammaproteobacteria</taxon>
        <taxon>Moraxellales</taxon>
        <taxon>Moraxellaceae</taxon>
        <taxon>Acinetobacter</taxon>
    </lineage>
</organism>
<protein>
    <submittedName>
        <fullName evidence="1">Uncharacterized protein</fullName>
    </submittedName>
</protein>
<evidence type="ECO:0000313" key="2">
    <source>
        <dbReference type="Proteomes" id="UP001595455"/>
    </source>
</evidence>
<proteinExistence type="predicted"/>
<sequence length="103" mass="12024">MDLESDEEFFCELVINGIGGRTIAEAKANISYPELKIWRAYRAKRGSLFFGRRLEQSFGRYHADYVAMKTGKEVDVYKFMTHEDAPETSFEEERMKAIKKKSQ</sequence>
<reference evidence="2" key="1">
    <citation type="journal article" date="2019" name="Int. J. Syst. Evol. Microbiol.">
        <title>The Global Catalogue of Microorganisms (GCM) 10K type strain sequencing project: providing services to taxonomists for standard genome sequencing and annotation.</title>
        <authorList>
            <consortium name="The Broad Institute Genomics Platform"/>
            <consortium name="The Broad Institute Genome Sequencing Center for Infectious Disease"/>
            <person name="Wu L."/>
            <person name="Ma J."/>
        </authorList>
    </citation>
    <scope>NUCLEOTIDE SEQUENCE [LARGE SCALE GENOMIC DNA]</scope>
    <source>
        <strain evidence="2">KCTC 62575</strain>
    </source>
</reference>
<accession>A0ABV7BJD6</accession>
<evidence type="ECO:0000313" key="1">
    <source>
        <dbReference type="EMBL" id="MFC2996818.1"/>
    </source>
</evidence>
<gene>
    <name evidence="1" type="ORF">ACFODO_16445</name>
</gene>